<dbReference type="Proteomes" id="UP001201701">
    <property type="component" value="Unassembled WGS sequence"/>
</dbReference>
<keyword evidence="3" id="KW-1185">Reference proteome</keyword>
<organism evidence="2 3">
    <name type="scientific">Mesorhizobium retamae</name>
    <dbReference type="NCBI Taxonomy" id="2912854"/>
    <lineage>
        <taxon>Bacteria</taxon>
        <taxon>Pseudomonadati</taxon>
        <taxon>Pseudomonadota</taxon>
        <taxon>Alphaproteobacteria</taxon>
        <taxon>Hyphomicrobiales</taxon>
        <taxon>Phyllobacteriaceae</taxon>
        <taxon>Mesorhizobium</taxon>
    </lineage>
</organism>
<dbReference type="RefSeq" id="WP_239370737.1">
    <property type="nucleotide sequence ID" value="NZ_JAKREW010000081.1"/>
</dbReference>
<accession>A0ABS9QP62</accession>
<reference evidence="2 3" key="1">
    <citation type="submission" date="2022-02" db="EMBL/GenBank/DDBJ databases">
        <title>Draft genome sequence of Mezorhizobium retamae strain IRAMC:0171 isolated from Retama raetam nodules.</title>
        <authorList>
            <person name="Bengaied R."/>
            <person name="Sbissi I."/>
            <person name="Huber K."/>
            <person name="Ghodbane F."/>
            <person name="Nouioui I."/>
            <person name="Tarhouni M."/>
            <person name="Gtari M."/>
        </authorList>
    </citation>
    <scope>NUCLEOTIDE SEQUENCE [LARGE SCALE GENOMIC DNA]</scope>
    <source>
        <strain evidence="2 3">IRAMC:0171</strain>
    </source>
</reference>
<name>A0ABS9QP62_9HYPH</name>
<evidence type="ECO:0000256" key="1">
    <source>
        <dbReference type="SAM" id="MobiDB-lite"/>
    </source>
</evidence>
<comment type="caution">
    <text evidence="2">The sequence shown here is derived from an EMBL/GenBank/DDBJ whole genome shotgun (WGS) entry which is preliminary data.</text>
</comment>
<proteinExistence type="predicted"/>
<protein>
    <recommendedName>
        <fullName evidence="4">DUF4815 domain-containing protein</fullName>
    </recommendedName>
</protein>
<evidence type="ECO:0000313" key="2">
    <source>
        <dbReference type="EMBL" id="MCG7509242.1"/>
    </source>
</evidence>
<gene>
    <name evidence="2" type="ORF">L4923_29840</name>
</gene>
<dbReference type="EMBL" id="JAKREW010000081">
    <property type="protein sequence ID" value="MCG7509242.1"/>
    <property type="molecule type" value="Genomic_DNA"/>
</dbReference>
<evidence type="ECO:0008006" key="4">
    <source>
        <dbReference type="Google" id="ProtNLM"/>
    </source>
</evidence>
<evidence type="ECO:0000313" key="3">
    <source>
        <dbReference type="Proteomes" id="UP001201701"/>
    </source>
</evidence>
<feature type="region of interest" description="Disordered" evidence="1">
    <location>
        <begin position="933"/>
        <end position="973"/>
    </location>
</feature>
<sequence>MSNSVRDILAKMQQASPTLGWGAIAALSRADLNLMLERRFAASYLDFSFVPPLSGVYPLSAGGETYVIFDGIMLGPPQLSFESSTLSDTAVVVNLTIIAGRYTKIQKNALAPERLLTSFNITREMGFRVEMDVDLTTTVNEVDGRGSIVCDLTLARAVRCNLEIARSSSEYIGEMIRRHIIAQPPFKHVSLLSLLDLNGYGPLNPRHFAIRTQAAPGARDPGSANHGDGALVIFMGVATRNDGGTLPIDGGNFPYLIPDDRANGQLRYSATLVIAKELELFVDEAQIGALRSSVLPPEYAFADDEQHQPHDFVLFGKVRLTNRSLVVEPLIADVQRNGSHQFTARLGDETVNSDMRWVVNSVNTPQSSGSVSAGRFTAAGSMTGRSVLPSVVTASYATQDGNEHVAAAIALTRYEKVTVAPLVCVRGIGAEAVEFAATVVGGGDLNWELLEPKLGQLTDIGNGRARYILPPDLGELRFVEQKIRAYGETGDYEAHASVILLNTPHALEVEPAYAFSEVGGGSVKFTAFVEGDEVDDARWSLLGSGEISAEGLFTPPAQMTGPEFAIVHCEAPLAAGRSLPGFAVVLFSEAEIPRLHWNSIIRFDLKLNRGAICYANGMQQLPVLVEIETDESSLVPISDVELASLGLYDSDNQMLPFIAPGQEGIERGSGIAYAVNERGNRFVRPRPAGISSDTTIPQNNNTRSKTLYVQLATEETVPLYAAFQGENNEVYRSNGSNAGKIELNGVDPQIDSKGYHIERKRHWNDFPPPKPDPVDPNPNHDWDYSPNSIDLHAIAYAPARFATLKIENNLSTVQWESEHPDEMFFSYTGFLFYPENDPTGDGEKTAKMISYDPYFLAMLKALYVSQPPEKLESGGPSAGELVVSVHRSSSTPIWHDSMADGDRNRLFRAKLDFPVTYQLRDVEGNLHRLTVGFEPPANPDSRNKLELTIESPKGKRVSLEGRGDAAISKRSSS</sequence>